<dbReference type="EC" id="4.2.3.153" evidence="2"/>
<evidence type="ECO:0000256" key="2">
    <source>
        <dbReference type="ARBA" id="ARBA00012553"/>
    </source>
</evidence>
<keyword evidence="4" id="KW-0704">Schiff base</keyword>
<comment type="caution">
    <text evidence="7">The sequence shown here is derived from an EMBL/GenBank/DDBJ whole genome shotgun (WGS) entry which is preliminary data.</text>
</comment>
<keyword evidence="8" id="KW-1185">Reference proteome</keyword>
<evidence type="ECO:0000313" key="8">
    <source>
        <dbReference type="Proteomes" id="UP000263377"/>
    </source>
</evidence>
<evidence type="ECO:0000313" key="7">
    <source>
        <dbReference type="EMBL" id="RGD55484.1"/>
    </source>
</evidence>
<evidence type="ECO:0000256" key="4">
    <source>
        <dbReference type="ARBA" id="ARBA00023270"/>
    </source>
</evidence>
<accession>A0A372ZIV2</accession>
<keyword evidence="3" id="KW-0456">Lyase</keyword>
<dbReference type="GO" id="GO:0016829">
    <property type="term" value="F:lyase activity"/>
    <property type="evidence" value="ECO:0007669"/>
    <property type="project" value="UniProtKB-KW"/>
</dbReference>
<dbReference type="AlphaFoldDB" id="A0A372ZIV2"/>
<proteinExistence type="predicted"/>
<sequence length="451" mass="48113">MPGIPGEVGADRRLLVSVFDPQEAREAVLGGARIIDSEDPRSALGTIKPRRIMDIADAVLAARRDLPVQLSTNIGEDQLLYRRAENGLALPKSAYEQVGKAAQAALGVALAMGTRVHPCGIVKVGLDGMRTGELADVLGEITATLRRTDRLSQTRVMSVLFAQDLDLWDARKTLPQVRRALVGLREYYPCEPSTPGAFDLAEYADALLDPHGEPLFGGRRPEPAELRASGALPTGTNGGFVAVNEPFSHAGYGLTTGRRTDREAIRAMVEASAAAGADAIMVDTSILLKVARIGLVSTAGSPELADLDRHDTDRHGLARAGILSLEEIRFLVELCHAHGLEANLAGSVQSHHAQQVWRLVPELDQLSARGGVSALARDPYGGTGRGTRHERTVRRALVSGLVPPEQGGRLVLPRRMTEQPGALDDLAGLLKRHPDLAAYSSDAYGVLAPLG</sequence>
<dbReference type="EMBL" id="QVIG01000003">
    <property type="protein sequence ID" value="RGD55484.1"/>
    <property type="molecule type" value="Genomic_DNA"/>
</dbReference>
<protein>
    <recommendedName>
        <fullName evidence="2">(5-formylfuran-3-yl)methyl phosphate synthase</fullName>
        <ecNumber evidence="2">4.2.3.153</ecNumber>
    </recommendedName>
    <alternativeName>
        <fullName evidence="5">4-(hydroxymethyl)-2-furancarboxaldehyde-phosphate synthase</fullName>
    </alternativeName>
</protein>
<evidence type="ECO:0000256" key="5">
    <source>
        <dbReference type="ARBA" id="ARBA00032523"/>
    </source>
</evidence>
<evidence type="ECO:0000256" key="3">
    <source>
        <dbReference type="ARBA" id="ARBA00023239"/>
    </source>
</evidence>
<dbReference type="Proteomes" id="UP000263377">
    <property type="component" value="Unassembled WGS sequence"/>
</dbReference>
<dbReference type="Pfam" id="PF04476">
    <property type="entry name" value="4HFCP_synth"/>
    <property type="match status" value="1"/>
</dbReference>
<gene>
    <name evidence="7" type="ORF">DR950_39650</name>
</gene>
<evidence type="ECO:0000256" key="1">
    <source>
        <dbReference type="ARBA" id="ARBA00003810"/>
    </source>
</evidence>
<reference evidence="7 8" key="1">
    <citation type="submission" date="2018-08" db="EMBL/GenBank/DDBJ databases">
        <title>Diversity &amp; Physiological Properties of Lignin-Decomposing Actinobacteria from Soil.</title>
        <authorList>
            <person name="Roh S.G."/>
            <person name="Kim S.B."/>
        </authorList>
    </citation>
    <scope>NUCLEOTIDE SEQUENCE [LARGE SCALE GENOMIC DNA]</scope>
    <source>
        <strain evidence="7 8">MMS17-GH009</strain>
    </source>
</reference>
<dbReference type="InterPro" id="IPR007565">
    <property type="entry name" value="4HFCP_synth"/>
</dbReference>
<evidence type="ECO:0000256" key="6">
    <source>
        <dbReference type="ARBA" id="ARBA00047628"/>
    </source>
</evidence>
<name>A0A372ZIV2_9ACTN</name>
<comment type="function">
    <text evidence="1">Catalyzes the formation of 4-(hydroxymethyl)-2-furancarboxaldehyde phosphate (4-HFC-P) from two molecules of glyceraldehyde-3-P (GA-3-P).</text>
</comment>
<organism evidence="7 8">
    <name type="scientific">Kitasatospora xanthocidica</name>
    <dbReference type="NCBI Taxonomy" id="83382"/>
    <lineage>
        <taxon>Bacteria</taxon>
        <taxon>Bacillati</taxon>
        <taxon>Actinomycetota</taxon>
        <taxon>Actinomycetes</taxon>
        <taxon>Kitasatosporales</taxon>
        <taxon>Streptomycetaceae</taxon>
        <taxon>Kitasatospora</taxon>
    </lineage>
</organism>
<comment type="catalytic activity">
    <reaction evidence="6">
        <text>2 D-glyceraldehyde 3-phosphate = 4-(hydroxymethyl)-2-furancarboxaldehyde phosphate + phosphate + 2 H2O</text>
        <dbReference type="Rhea" id="RHEA:43536"/>
        <dbReference type="ChEBI" id="CHEBI:15377"/>
        <dbReference type="ChEBI" id="CHEBI:43474"/>
        <dbReference type="ChEBI" id="CHEBI:59776"/>
        <dbReference type="ChEBI" id="CHEBI:83407"/>
        <dbReference type="EC" id="4.2.3.153"/>
    </reaction>
</comment>